<gene>
    <name evidence="2" type="ORF">J4051_07800</name>
</gene>
<keyword evidence="1" id="KW-0472">Membrane</keyword>
<proteinExistence type="predicted"/>
<dbReference type="RefSeq" id="WP_208233306.1">
    <property type="nucleotide sequence ID" value="NZ_JAGEVG010000007.1"/>
</dbReference>
<evidence type="ECO:0000313" key="2">
    <source>
        <dbReference type="EMBL" id="MBO3098165.1"/>
    </source>
</evidence>
<comment type="caution">
    <text evidence="2">The sequence shown here is derived from an EMBL/GenBank/DDBJ whole genome shotgun (WGS) entry which is preliminary data.</text>
</comment>
<evidence type="ECO:0008006" key="4">
    <source>
        <dbReference type="Google" id="ProtNLM"/>
    </source>
</evidence>
<dbReference type="Proteomes" id="UP000681315">
    <property type="component" value="Unassembled WGS sequence"/>
</dbReference>
<keyword evidence="1" id="KW-0812">Transmembrane</keyword>
<evidence type="ECO:0000256" key="1">
    <source>
        <dbReference type="SAM" id="Phobius"/>
    </source>
</evidence>
<name>A0ABS3SR26_9FLAO</name>
<evidence type="ECO:0000313" key="3">
    <source>
        <dbReference type="Proteomes" id="UP000681315"/>
    </source>
</evidence>
<sequence length="300" mass="35810">MINNPNNRNAVLPNSILPMILLHKTFLLLAFVFPLFGFSQNEFLDYGIDHKNDTTYGTVRNTITKNGLLIEKNPKSTKNRIMFRTHKLREYKTIRFNDDIYWYEKPSVEDGIYTKSMPRIIPEDSIAKRFGSFVNIQKRLPDFLVTKTNDTIYGKFRDPIFWKFHFLDTNNLKVKIEKDHINSYRFNNDIYIHKEKRKAVIFDKDGAYIKLVLDGRVKLYEYEHIYKTVDLTTNLPTYKKATYLYIEKGDEVLLLDGFLNKKRWAELFEDNQPLVSKILNEEYNIENMYLIVKYYNTMNQ</sequence>
<reference evidence="2 3" key="1">
    <citation type="submission" date="2021-03" db="EMBL/GenBank/DDBJ databases">
        <title>Gelidibacter sp. nov., isolated from costal sediment.</title>
        <authorList>
            <person name="Lun K.-Y."/>
        </authorList>
    </citation>
    <scope>NUCLEOTIDE SEQUENCE [LARGE SCALE GENOMIC DNA]</scope>
    <source>
        <strain evidence="2 3">DF109</strain>
    </source>
</reference>
<feature type="transmembrane region" description="Helical" evidence="1">
    <location>
        <begin position="20"/>
        <end position="38"/>
    </location>
</feature>
<dbReference type="EMBL" id="JAGEVG010000007">
    <property type="protein sequence ID" value="MBO3098165.1"/>
    <property type="molecule type" value="Genomic_DNA"/>
</dbReference>
<accession>A0ABS3SR26</accession>
<keyword evidence="1" id="KW-1133">Transmembrane helix</keyword>
<keyword evidence="3" id="KW-1185">Reference proteome</keyword>
<organism evidence="2 3">
    <name type="scientific">Gelidibacter pelagius</name>
    <dbReference type="NCBI Taxonomy" id="2819985"/>
    <lineage>
        <taxon>Bacteria</taxon>
        <taxon>Pseudomonadati</taxon>
        <taxon>Bacteroidota</taxon>
        <taxon>Flavobacteriia</taxon>
        <taxon>Flavobacteriales</taxon>
        <taxon>Flavobacteriaceae</taxon>
        <taxon>Gelidibacter</taxon>
    </lineage>
</organism>
<protein>
    <recommendedName>
        <fullName evidence="4">DKNYY family protein</fullName>
    </recommendedName>
</protein>